<dbReference type="OrthoDB" id="4542210at2"/>
<dbReference type="SUPFAM" id="SSF46689">
    <property type="entry name" value="Homeodomain-like"/>
    <property type="match status" value="1"/>
</dbReference>
<dbReference type="Pfam" id="PF00440">
    <property type="entry name" value="TetR_N"/>
    <property type="match status" value="1"/>
</dbReference>
<evidence type="ECO:0000256" key="2">
    <source>
        <dbReference type="PROSITE-ProRule" id="PRU00335"/>
    </source>
</evidence>
<evidence type="ECO:0000259" key="4">
    <source>
        <dbReference type="PROSITE" id="PS50977"/>
    </source>
</evidence>
<dbReference type="PANTHER" id="PTHR30055">
    <property type="entry name" value="HTH-TYPE TRANSCRIPTIONAL REGULATOR RUTR"/>
    <property type="match status" value="1"/>
</dbReference>
<evidence type="ECO:0000256" key="1">
    <source>
        <dbReference type="ARBA" id="ARBA00023125"/>
    </source>
</evidence>
<evidence type="ECO:0000313" key="5">
    <source>
        <dbReference type="EMBL" id="GCE00336.1"/>
    </source>
</evidence>
<dbReference type="PANTHER" id="PTHR30055:SF209">
    <property type="entry name" value="POSSIBLE TRANSCRIPTIONAL REGULATORY PROTEIN (PROBABLY TETR-FAMILY)"/>
    <property type="match status" value="1"/>
</dbReference>
<dbReference type="InterPro" id="IPR001647">
    <property type="entry name" value="HTH_TetR"/>
</dbReference>
<name>A0A401Z0P6_9ACTN</name>
<dbReference type="AlphaFoldDB" id="A0A401Z0P6"/>
<dbReference type="GO" id="GO:0003700">
    <property type="term" value="F:DNA-binding transcription factor activity"/>
    <property type="evidence" value="ECO:0007669"/>
    <property type="project" value="TreeGrafter"/>
</dbReference>
<feature type="region of interest" description="Disordered" evidence="3">
    <location>
        <begin position="1"/>
        <end position="26"/>
    </location>
</feature>
<keyword evidence="6" id="KW-1185">Reference proteome</keyword>
<dbReference type="GO" id="GO:0000976">
    <property type="term" value="F:transcription cis-regulatory region binding"/>
    <property type="evidence" value="ECO:0007669"/>
    <property type="project" value="TreeGrafter"/>
</dbReference>
<feature type="DNA-binding region" description="H-T-H motif" evidence="2">
    <location>
        <begin position="51"/>
        <end position="70"/>
    </location>
</feature>
<protein>
    <submittedName>
        <fullName evidence="5">TetR family transcriptional regulator</fullName>
    </submittedName>
</protein>
<dbReference type="Proteomes" id="UP000286931">
    <property type="component" value="Unassembled WGS sequence"/>
</dbReference>
<dbReference type="InterPro" id="IPR050109">
    <property type="entry name" value="HTH-type_TetR-like_transc_reg"/>
</dbReference>
<comment type="caution">
    <text evidence="5">The sequence shown here is derived from an EMBL/GenBank/DDBJ whole genome shotgun (WGS) entry which is preliminary data.</text>
</comment>
<gene>
    <name evidence="5" type="ORF">EHYA_08061</name>
</gene>
<dbReference type="PRINTS" id="PR00455">
    <property type="entry name" value="HTHTETR"/>
</dbReference>
<dbReference type="Gene3D" id="1.10.357.10">
    <property type="entry name" value="Tetracycline Repressor, domain 2"/>
    <property type="match status" value="1"/>
</dbReference>
<keyword evidence="1 2" id="KW-0238">DNA-binding</keyword>
<sequence>MTKRTDLLTGLPVAADGAAPPRERADAARNRARVLAAAEELFATGDPAEVTMEDIAKAAGIGRGTLYRRYPDRASIARALLDEHERALQHEILRGAPPLGPDEPDPAARLAAFYAAMVDLLERHVHLLLGAETGSARYRTGAYAFWHTHVRILAAGTADPTTLADVLLAPLAPELYRRQRDQGIDPGRITATLAGLAYAMLPAAVGEGVVGE</sequence>
<proteinExistence type="predicted"/>
<feature type="domain" description="HTH tetR-type" evidence="4">
    <location>
        <begin position="28"/>
        <end position="88"/>
    </location>
</feature>
<evidence type="ECO:0000256" key="3">
    <source>
        <dbReference type="SAM" id="MobiDB-lite"/>
    </source>
</evidence>
<dbReference type="EMBL" id="BIFH01000039">
    <property type="protein sequence ID" value="GCE00336.1"/>
    <property type="molecule type" value="Genomic_DNA"/>
</dbReference>
<dbReference type="InterPro" id="IPR009057">
    <property type="entry name" value="Homeodomain-like_sf"/>
</dbReference>
<dbReference type="PROSITE" id="PS50977">
    <property type="entry name" value="HTH_TETR_2"/>
    <property type="match status" value="1"/>
</dbReference>
<organism evidence="5 6">
    <name type="scientific">Embleya hyalina</name>
    <dbReference type="NCBI Taxonomy" id="516124"/>
    <lineage>
        <taxon>Bacteria</taxon>
        <taxon>Bacillati</taxon>
        <taxon>Actinomycetota</taxon>
        <taxon>Actinomycetes</taxon>
        <taxon>Kitasatosporales</taxon>
        <taxon>Streptomycetaceae</taxon>
        <taxon>Embleya</taxon>
    </lineage>
</organism>
<evidence type="ECO:0000313" key="6">
    <source>
        <dbReference type="Proteomes" id="UP000286931"/>
    </source>
</evidence>
<reference evidence="5 6" key="1">
    <citation type="submission" date="2018-12" db="EMBL/GenBank/DDBJ databases">
        <title>Draft genome sequence of Embleya hyalina NBRC 13850T.</title>
        <authorList>
            <person name="Komaki H."/>
            <person name="Hosoyama A."/>
            <person name="Kimura A."/>
            <person name="Ichikawa N."/>
            <person name="Tamura T."/>
        </authorList>
    </citation>
    <scope>NUCLEOTIDE SEQUENCE [LARGE SCALE GENOMIC DNA]</scope>
    <source>
        <strain evidence="5 6">NBRC 13850</strain>
    </source>
</reference>
<accession>A0A401Z0P6</accession>
<dbReference type="RefSeq" id="WP_126642074.1">
    <property type="nucleotide sequence ID" value="NZ_BIFH01000039.1"/>
</dbReference>